<sequence length="973" mass="108852">MQKVNFAMTYFTGTGLDWFDVILEQENEGNHYEYLDNWTLFEQELRTNFGITNLKQEAAELLDTLKMKHSKTITDYNTKFMWYAAKLHWGDENNKPAASLSNNNSSNCPANLASSGNRSNSGSSNILNTNSSNTNNHTSAPSIATSNASKPSRGSHTSSGSSSNSSCPAAKKPDLMDKLSKDSKRTNEEKQCQAHEGLCGYCGLGKHKIVDCHKRQANEKTRGCKADASAPAPQNPTKENPAISSCVTPVSLETRSLASTALPPVDAVPSPVNSLPGSVNFCLNVSSSSTSAASAWVSNDSVDLSKVPEEYHGFADVFSKTCANTLALHRSYDLKINLEEGSQPPVGTIYSLSSSKLEALHEFIGGRLSVGFVCPTSSPHGAPVFFVCKKDGLLCLCVDFCGLNWITKKDRYLLPLISNLLDSPRKAHIYTKIDLQHTYHLVQIADIYLDNILIYSDNINIHHSHVCEVLKRLQKHGLYAKAEKCKFHSNSVEYPGYILSPDGLKMSDEKVKIIHKWPEPKKVKDIQSFLGFANFYQWFIYNYSDIVVLLTWLMCKLVIWNFNDKCRNAFNALKDALTSALILTHWIPDAQIIIETNTSNYALAAILSIISNDNKVHPIAFHPRTSTSGELNYNTHDKELLAIFKAFCIWHHYLEGAALPINVTVGCLSKRGEYWLRFSQPTQLPTSFYQRTAFCITYFSIPSLHKATIINLNQLHCNILSSLSTDPIASANLAKPEGRWSVNSDGLLWLDNRIYIPNVNNLQLRVLQYKHDHLLAGHCGQSKTLELIQWEYTWLNIHSQVVEFCKSCVTCMRSKSQQHKPYRNLKQLPIPERLWNSISMDFIEKLPTSSGSDTILVVVDRLSKQAIFIPTHNVMSMSSAGPTLIPSASSAHKVLSIPPTIDGDPFITQTLASIYLAAPFLHYYRKGNYVNTVPANLENSYCWGWERTHSTNEHSCYTHVYLHTTPEFMPQVI</sequence>
<feature type="domain" description="Reverse transcriptase/retrotransposon-derived protein RNase H-like" evidence="4">
    <location>
        <begin position="562"/>
        <end position="657"/>
    </location>
</feature>
<dbReference type="Proteomes" id="UP001213000">
    <property type="component" value="Unassembled WGS sequence"/>
</dbReference>
<dbReference type="InterPro" id="IPR000477">
    <property type="entry name" value="RT_dom"/>
</dbReference>
<evidence type="ECO:0000259" key="4">
    <source>
        <dbReference type="Pfam" id="PF17919"/>
    </source>
</evidence>
<dbReference type="Gene3D" id="3.10.10.10">
    <property type="entry name" value="HIV Type 1 Reverse Transcriptase, subunit A, domain 1"/>
    <property type="match status" value="1"/>
</dbReference>
<accession>A0AAD5YPJ3</accession>
<dbReference type="Gene3D" id="1.10.340.70">
    <property type="match status" value="1"/>
</dbReference>
<protein>
    <submittedName>
        <fullName evidence="6">Uncharacterized protein</fullName>
    </submittedName>
</protein>
<dbReference type="Gene3D" id="3.30.70.270">
    <property type="match status" value="2"/>
</dbReference>
<dbReference type="Gene3D" id="3.30.420.10">
    <property type="entry name" value="Ribonuclease H-like superfamily/Ribonuclease H"/>
    <property type="match status" value="1"/>
</dbReference>
<gene>
    <name evidence="6" type="ORF">NP233_g6971</name>
</gene>
<dbReference type="PANTHER" id="PTHR37984:SF5">
    <property type="entry name" value="PROTEIN NYNRIN-LIKE"/>
    <property type="match status" value="1"/>
</dbReference>
<reference evidence="6" key="1">
    <citation type="submission" date="2022-07" db="EMBL/GenBank/DDBJ databases">
        <title>Genome Sequence of Leucocoprinus birnbaumii.</title>
        <authorList>
            <person name="Buettner E."/>
        </authorList>
    </citation>
    <scope>NUCLEOTIDE SEQUENCE</scope>
    <source>
        <strain evidence="6">VT141</strain>
    </source>
</reference>
<dbReference type="InterPro" id="IPR036397">
    <property type="entry name" value="RNaseH_sf"/>
</dbReference>
<dbReference type="Pfam" id="PF17921">
    <property type="entry name" value="Integrase_H2C2"/>
    <property type="match status" value="1"/>
</dbReference>
<feature type="compositionally biased region" description="Low complexity" evidence="2">
    <location>
        <begin position="149"/>
        <end position="166"/>
    </location>
</feature>
<dbReference type="SUPFAM" id="SSF56672">
    <property type="entry name" value="DNA/RNA polymerases"/>
    <property type="match status" value="1"/>
</dbReference>
<dbReference type="PANTHER" id="PTHR37984">
    <property type="entry name" value="PROTEIN CBG26694"/>
    <property type="match status" value="1"/>
</dbReference>
<proteinExistence type="predicted"/>
<feature type="compositionally biased region" description="Low complexity" evidence="2">
    <location>
        <begin position="98"/>
        <end position="139"/>
    </location>
</feature>
<dbReference type="Pfam" id="PF17919">
    <property type="entry name" value="RT_RNaseH_2"/>
    <property type="match status" value="1"/>
</dbReference>
<comment type="caution">
    <text evidence="6">The sequence shown here is derived from an EMBL/GenBank/DDBJ whole genome shotgun (WGS) entry which is preliminary data.</text>
</comment>
<dbReference type="CDD" id="cd01647">
    <property type="entry name" value="RT_LTR"/>
    <property type="match status" value="1"/>
</dbReference>
<dbReference type="InterPro" id="IPR041577">
    <property type="entry name" value="RT_RNaseH_2"/>
</dbReference>
<dbReference type="GO" id="GO:0003676">
    <property type="term" value="F:nucleic acid binding"/>
    <property type="evidence" value="ECO:0007669"/>
    <property type="project" value="InterPro"/>
</dbReference>
<dbReference type="InterPro" id="IPR043502">
    <property type="entry name" value="DNA/RNA_pol_sf"/>
</dbReference>
<evidence type="ECO:0000259" key="3">
    <source>
        <dbReference type="Pfam" id="PF00078"/>
    </source>
</evidence>
<evidence type="ECO:0000256" key="2">
    <source>
        <dbReference type="SAM" id="MobiDB-lite"/>
    </source>
</evidence>
<evidence type="ECO:0000256" key="1">
    <source>
        <dbReference type="ARBA" id="ARBA00023268"/>
    </source>
</evidence>
<name>A0AAD5YPJ3_9AGAR</name>
<keyword evidence="7" id="KW-1185">Reference proteome</keyword>
<dbReference type="GO" id="GO:0003824">
    <property type="term" value="F:catalytic activity"/>
    <property type="evidence" value="ECO:0007669"/>
    <property type="project" value="UniProtKB-KW"/>
</dbReference>
<dbReference type="AlphaFoldDB" id="A0AAD5YPJ3"/>
<dbReference type="InterPro" id="IPR050951">
    <property type="entry name" value="Retrovirus_Pol_polyprotein"/>
</dbReference>
<feature type="domain" description="Integrase zinc-binding" evidence="5">
    <location>
        <begin position="761"/>
        <end position="816"/>
    </location>
</feature>
<feature type="region of interest" description="Disordered" evidence="2">
    <location>
        <begin position="98"/>
        <end position="190"/>
    </location>
</feature>
<dbReference type="InterPro" id="IPR041588">
    <property type="entry name" value="Integrase_H2C2"/>
</dbReference>
<organism evidence="6 7">
    <name type="scientific">Leucocoprinus birnbaumii</name>
    <dbReference type="NCBI Taxonomy" id="56174"/>
    <lineage>
        <taxon>Eukaryota</taxon>
        <taxon>Fungi</taxon>
        <taxon>Dikarya</taxon>
        <taxon>Basidiomycota</taxon>
        <taxon>Agaricomycotina</taxon>
        <taxon>Agaricomycetes</taxon>
        <taxon>Agaricomycetidae</taxon>
        <taxon>Agaricales</taxon>
        <taxon>Agaricineae</taxon>
        <taxon>Agaricaceae</taxon>
        <taxon>Leucocoprinus</taxon>
    </lineage>
</organism>
<evidence type="ECO:0000313" key="7">
    <source>
        <dbReference type="Proteomes" id="UP001213000"/>
    </source>
</evidence>
<dbReference type="InterPro" id="IPR043128">
    <property type="entry name" value="Rev_trsase/Diguanyl_cyclase"/>
</dbReference>
<feature type="compositionally biased region" description="Basic and acidic residues" evidence="2">
    <location>
        <begin position="171"/>
        <end position="190"/>
    </location>
</feature>
<evidence type="ECO:0000313" key="6">
    <source>
        <dbReference type="EMBL" id="KAJ3566498.1"/>
    </source>
</evidence>
<feature type="region of interest" description="Disordered" evidence="2">
    <location>
        <begin position="220"/>
        <end position="243"/>
    </location>
</feature>
<feature type="domain" description="Reverse transcriptase" evidence="3">
    <location>
        <begin position="447"/>
        <end position="499"/>
    </location>
</feature>
<dbReference type="FunFam" id="3.30.70.270:FF:000020">
    <property type="entry name" value="Transposon Tf2-6 polyprotein-like Protein"/>
    <property type="match status" value="1"/>
</dbReference>
<dbReference type="Pfam" id="PF00078">
    <property type="entry name" value="RVT_1"/>
    <property type="match status" value="1"/>
</dbReference>
<dbReference type="EMBL" id="JANIEX010000483">
    <property type="protein sequence ID" value="KAJ3566498.1"/>
    <property type="molecule type" value="Genomic_DNA"/>
</dbReference>
<evidence type="ECO:0000259" key="5">
    <source>
        <dbReference type="Pfam" id="PF17921"/>
    </source>
</evidence>
<keyword evidence="1" id="KW-0511">Multifunctional enzyme</keyword>